<proteinExistence type="predicted"/>
<name>A0A2U1F3U3_9PSEU</name>
<comment type="caution">
    <text evidence="2">The sequence shown here is derived from an EMBL/GenBank/DDBJ whole genome shotgun (WGS) entry which is preliminary data.</text>
</comment>
<protein>
    <submittedName>
        <fullName evidence="2">Uncharacterized protein</fullName>
    </submittedName>
</protein>
<feature type="transmembrane region" description="Helical" evidence="1">
    <location>
        <begin position="6"/>
        <end position="29"/>
    </location>
</feature>
<dbReference type="AlphaFoldDB" id="A0A2U1F3U3"/>
<evidence type="ECO:0000313" key="2">
    <source>
        <dbReference type="EMBL" id="PVZ06853.1"/>
    </source>
</evidence>
<keyword evidence="1" id="KW-0472">Membrane</keyword>
<dbReference type="EMBL" id="QEKW01000012">
    <property type="protein sequence ID" value="PVZ06853.1"/>
    <property type="molecule type" value="Genomic_DNA"/>
</dbReference>
<feature type="transmembrane region" description="Helical" evidence="1">
    <location>
        <begin position="109"/>
        <end position="128"/>
    </location>
</feature>
<keyword evidence="3" id="KW-1185">Reference proteome</keyword>
<feature type="transmembrane region" description="Helical" evidence="1">
    <location>
        <begin position="50"/>
        <end position="69"/>
    </location>
</feature>
<accession>A0A2U1F3U3</accession>
<sequence>MTGHAMHTGIVGPALMGLITSVLAPLLVLAGHRLRPAAREPWSRPHPWRAAGILVVFAVVHAVTVLGVGPGTDPGLGLALHAAVLAGAVVFWLPVLGRGTTRLPEAGRSIYLFLACPVLDTAALALVVRGDEPAGIAMIVGMLPIGLVAIVLTLRWVAAEERVAAAPMERTR</sequence>
<dbReference type="RefSeq" id="WP_243418259.1">
    <property type="nucleotide sequence ID" value="NZ_QEKW01000012.1"/>
</dbReference>
<keyword evidence="1" id="KW-1133">Transmembrane helix</keyword>
<dbReference type="Proteomes" id="UP000245639">
    <property type="component" value="Unassembled WGS sequence"/>
</dbReference>
<evidence type="ECO:0000256" key="1">
    <source>
        <dbReference type="SAM" id="Phobius"/>
    </source>
</evidence>
<evidence type="ECO:0000313" key="3">
    <source>
        <dbReference type="Proteomes" id="UP000245639"/>
    </source>
</evidence>
<reference evidence="2 3" key="1">
    <citation type="submission" date="2018-04" db="EMBL/GenBank/DDBJ databases">
        <title>Genomic Encyclopedia of Type Strains, Phase IV (KMG-IV): sequencing the most valuable type-strain genomes for metagenomic binning, comparative biology and taxonomic classification.</title>
        <authorList>
            <person name="Goeker M."/>
        </authorList>
    </citation>
    <scope>NUCLEOTIDE SEQUENCE [LARGE SCALE GENOMIC DNA]</scope>
    <source>
        <strain evidence="2 3">DSM 45771</strain>
    </source>
</reference>
<feature type="transmembrane region" description="Helical" evidence="1">
    <location>
        <begin position="134"/>
        <end position="158"/>
    </location>
</feature>
<keyword evidence="1" id="KW-0812">Transmembrane</keyword>
<organism evidence="2 3">
    <name type="scientific">Actinomycetospora cinnamomea</name>
    <dbReference type="NCBI Taxonomy" id="663609"/>
    <lineage>
        <taxon>Bacteria</taxon>
        <taxon>Bacillati</taxon>
        <taxon>Actinomycetota</taxon>
        <taxon>Actinomycetes</taxon>
        <taxon>Pseudonocardiales</taxon>
        <taxon>Pseudonocardiaceae</taxon>
        <taxon>Actinomycetospora</taxon>
    </lineage>
</organism>
<gene>
    <name evidence="2" type="ORF">C8D89_11246</name>
</gene>
<feature type="transmembrane region" description="Helical" evidence="1">
    <location>
        <begin position="75"/>
        <end position="97"/>
    </location>
</feature>